<dbReference type="InterPro" id="IPR036397">
    <property type="entry name" value="RNaseH_sf"/>
</dbReference>
<dbReference type="PANTHER" id="PTHR10954">
    <property type="entry name" value="RIBONUCLEASE H2 SUBUNIT A"/>
    <property type="match status" value="1"/>
</dbReference>
<dbReference type="GO" id="GO:0006298">
    <property type="term" value="P:mismatch repair"/>
    <property type="evidence" value="ECO:0007669"/>
    <property type="project" value="TreeGrafter"/>
</dbReference>
<keyword evidence="8" id="KW-0963">Cytoplasm</keyword>
<evidence type="ECO:0000256" key="6">
    <source>
        <dbReference type="ARBA" id="ARBA00012180"/>
    </source>
</evidence>
<evidence type="ECO:0000256" key="8">
    <source>
        <dbReference type="ARBA" id="ARBA00022490"/>
    </source>
</evidence>
<evidence type="ECO:0000259" key="14">
    <source>
        <dbReference type="PROSITE" id="PS51975"/>
    </source>
</evidence>
<dbReference type="GO" id="GO:0046872">
    <property type="term" value="F:metal ion binding"/>
    <property type="evidence" value="ECO:0007669"/>
    <property type="project" value="UniProtKB-KW"/>
</dbReference>
<name>A0A6C0LTZ6_9ZZZZ</name>
<dbReference type="InterPro" id="IPR012337">
    <property type="entry name" value="RNaseH-like_sf"/>
</dbReference>
<evidence type="ECO:0000256" key="7">
    <source>
        <dbReference type="ARBA" id="ARBA00019179"/>
    </source>
</evidence>
<accession>A0A6C0LTZ6</accession>
<comment type="cofactor">
    <cofactor evidence="2">
        <name>Mn(2+)</name>
        <dbReference type="ChEBI" id="CHEBI:29035"/>
    </cofactor>
</comment>
<dbReference type="PANTHER" id="PTHR10954:SF18">
    <property type="entry name" value="RIBONUCLEASE HII"/>
    <property type="match status" value="1"/>
</dbReference>
<protein>
    <recommendedName>
        <fullName evidence="7">Ribonuclease HII</fullName>
        <ecNumber evidence="6">3.1.26.4</ecNumber>
    </recommendedName>
</protein>
<proteinExistence type="inferred from homology"/>
<dbReference type="CDD" id="cd07182">
    <property type="entry name" value="RNase_HII_bacteria_HII_like"/>
    <property type="match status" value="1"/>
</dbReference>
<dbReference type="Gene3D" id="3.30.420.10">
    <property type="entry name" value="Ribonuclease H-like superfamily/Ribonuclease H"/>
    <property type="match status" value="1"/>
</dbReference>
<keyword evidence="12" id="KW-0378">Hydrolase</keyword>
<keyword evidence="9" id="KW-0540">Nuclease</keyword>
<evidence type="ECO:0000313" key="15">
    <source>
        <dbReference type="EMBL" id="QHU34239.1"/>
    </source>
</evidence>
<evidence type="ECO:0000256" key="12">
    <source>
        <dbReference type="ARBA" id="ARBA00022801"/>
    </source>
</evidence>
<dbReference type="GO" id="GO:0004523">
    <property type="term" value="F:RNA-DNA hybrid ribonuclease activity"/>
    <property type="evidence" value="ECO:0007669"/>
    <property type="project" value="UniProtKB-EC"/>
</dbReference>
<evidence type="ECO:0000256" key="5">
    <source>
        <dbReference type="ARBA" id="ARBA00007383"/>
    </source>
</evidence>
<dbReference type="GO" id="GO:0003723">
    <property type="term" value="F:RNA binding"/>
    <property type="evidence" value="ECO:0007669"/>
    <property type="project" value="InterPro"/>
</dbReference>
<dbReference type="InterPro" id="IPR022898">
    <property type="entry name" value="RNase_HII"/>
</dbReference>
<comment type="cofactor">
    <cofactor evidence="3">
        <name>Mg(2+)</name>
        <dbReference type="ChEBI" id="CHEBI:18420"/>
    </cofactor>
</comment>
<keyword evidence="11" id="KW-0255">Endonuclease</keyword>
<evidence type="ECO:0000256" key="4">
    <source>
        <dbReference type="ARBA" id="ARBA00004496"/>
    </source>
</evidence>
<reference evidence="15" key="1">
    <citation type="journal article" date="2020" name="Nature">
        <title>Giant virus diversity and host interactions through global metagenomics.</title>
        <authorList>
            <person name="Schulz F."/>
            <person name="Roux S."/>
            <person name="Paez-Espino D."/>
            <person name="Jungbluth S."/>
            <person name="Walsh D.A."/>
            <person name="Denef V.J."/>
            <person name="McMahon K.D."/>
            <person name="Konstantinidis K.T."/>
            <person name="Eloe-Fadrosh E.A."/>
            <person name="Kyrpides N.C."/>
            <person name="Woyke T."/>
        </authorList>
    </citation>
    <scope>NUCLEOTIDE SEQUENCE</scope>
    <source>
        <strain evidence="15">GVMAG-S-1016713-123</strain>
    </source>
</reference>
<dbReference type="EC" id="3.1.26.4" evidence="6"/>
<dbReference type="Pfam" id="PF01351">
    <property type="entry name" value="RNase_HII"/>
    <property type="match status" value="1"/>
</dbReference>
<dbReference type="InterPro" id="IPR001352">
    <property type="entry name" value="RNase_HII/HIII"/>
</dbReference>
<dbReference type="GO" id="GO:0005737">
    <property type="term" value="C:cytoplasm"/>
    <property type="evidence" value="ECO:0007669"/>
    <property type="project" value="UniProtKB-SubCell"/>
</dbReference>
<dbReference type="SUPFAM" id="SSF53098">
    <property type="entry name" value="Ribonuclease H-like"/>
    <property type="match status" value="1"/>
</dbReference>
<evidence type="ECO:0000256" key="3">
    <source>
        <dbReference type="ARBA" id="ARBA00001946"/>
    </source>
</evidence>
<dbReference type="EMBL" id="MN740568">
    <property type="protein sequence ID" value="QHU34239.1"/>
    <property type="molecule type" value="Genomic_DNA"/>
</dbReference>
<evidence type="ECO:0000256" key="1">
    <source>
        <dbReference type="ARBA" id="ARBA00000077"/>
    </source>
</evidence>
<comment type="subcellular location">
    <subcellularLocation>
        <location evidence="4">Cytoplasm</location>
    </subcellularLocation>
</comment>
<evidence type="ECO:0000256" key="10">
    <source>
        <dbReference type="ARBA" id="ARBA00022723"/>
    </source>
</evidence>
<dbReference type="InterPro" id="IPR024567">
    <property type="entry name" value="RNase_HII/HIII_dom"/>
</dbReference>
<keyword evidence="10" id="KW-0479">Metal-binding</keyword>
<organism evidence="15">
    <name type="scientific">viral metagenome</name>
    <dbReference type="NCBI Taxonomy" id="1070528"/>
    <lineage>
        <taxon>unclassified sequences</taxon>
        <taxon>metagenomes</taxon>
        <taxon>organismal metagenomes</taxon>
    </lineage>
</organism>
<evidence type="ECO:0000256" key="11">
    <source>
        <dbReference type="ARBA" id="ARBA00022759"/>
    </source>
</evidence>
<dbReference type="GO" id="GO:0043137">
    <property type="term" value="P:DNA replication, removal of RNA primer"/>
    <property type="evidence" value="ECO:0007669"/>
    <property type="project" value="TreeGrafter"/>
</dbReference>
<evidence type="ECO:0000256" key="13">
    <source>
        <dbReference type="ARBA" id="ARBA00023211"/>
    </source>
</evidence>
<dbReference type="GO" id="GO:0032299">
    <property type="term" value="C:ribonuclease H2 complex"/>
    <property type="evidence" value="ECO:0007669"/>
    <property type="project" value="TreeGrafter"/>
</dbReference>
<comment type="catalytic activity">
    <reaction evidence="1">
        <text>Endonucleolytic cleavage to 5'-phosphomonoester.</text>
        <dbReference type="EC" id="3.1.26.4"/>
    </reaction>
</comment>
<evidence type="ECO:0000256" key="9">
    <source>
        <dbReference type="ARBA" id="ARBA00022722"/>
    </source>
</evidence>
<evidence type="ECO:0000256" key="2">
    <source>
        <dbReference type="ARBA" id="ARBA00001936"/>
    </source>
</evidence>
<dbReference type="PROSITE" id="PS51975">
    <property type="entry name" value="RNASE_H_2"/>
    <property type="match status" value="1"/>
</dbReference>
<comment type="similarity">
    <text evidence="5">Belongs to the RNase HII family.</text>
</comment>
<sequence>MSEHTYDYSILDKKTRSKKTLLLAAFDTKSDTYELGIDEAGRGPLMGRVYSAAVVLPKDECFRHDWMQDSKKFTKWEKLKTTEQYIKQHALAYSIQYEDENGIDKINILQATYKCMHKCVHDITLQLETTLCHLLVDGTNFKPYIIIDDDEFKSIQHTCIKSGDNTFSSIAAASILAKVARDEYIDDLCKENPLLDTYYGISSNKGYGSKKHRDGIKEHGISKWHRKSYGICKDNLDRIW</sequence>
<keyword evidence="13" id="KW-0464">Manganese</keyword>
<feature type="domain" description="RNase H type-2" evidence="14">
    <location>
        <begin position="32"/>
        <end position="240"/>
    </location>
</feature>
<dbReference type="AlphaFoldDB" id="A0A6C0LTZ6"/>